<dbReference type="PANTHER" id="PTHR31465">
    <property type="entry name" value="PROTEIN RTA1-RELATED"/>
    <property type="match status" value="1"/>
</dbReference>
<reference evidence="6" key="2">
    <citation type="submission" date="2023-06" db="EMBL/GenBank/DDBJ databases">
        <authorList>
            <consortium name="Lawrence Berkeley National Laboratory"/>
            <person name="Haridas S."/>
            <person name="Hensen N."/>
            <person name="Bonometti L."/>
            <person name="Westerberg I."/>
            <person name="Brannstrom I.O."/>
            <person name="Guillou S."/>
            <person name="Cros-Aarteil S."/>
            <person name="Calhoun S."/>
            <person name="Kuo A."/>
            <person name="Mondo S."/>
            <person name="Pangilinan J."/>
            <person name="Riley R."/>
            <person name="Labutti K."/>
            <person name="Andreopoulos B."/>
            <person name="Lipzen A."/>
            <person name="Chen C."/>
            <person name="Yanf M."/>
            <person name="Daum C."/>
            <person name="Ng V."/>
            <person name="Clum A."/>
            <person name="Steindorff A."/>
            <person name="Ohm R."/>
            <person name="Martin F."/>
            <person name="Silar P."/>
            <person name="Natvig D."/>
            <person name="Lalanne C."/>
            <person name="Gautier V."/>
            <person name="Ament-Velasquez S.L."/>
            <person name="Kruys A."/>
            <person name="Hutchinson M.I."/>
            <person name="Powell A.J."/>
            <person name="Barry K."/>
            <person name="Miller A.N."/>
            <person name="Grigoriev I.V."/>
            <person name="Debuchy R."/>
            <person name="Gladieux P."/>
            <person name="Thoren M.H."/>
            <person name="Johannesson H."/>
        </authorList>
    </citation>
    <scope>NUCLEOTIDE SEQUENCE</scope>
    <source>
        <strain evidence="6">CBS 958.72</strain>
    </source>
</reference>
<keyword evidence="3 5" id="KW-1133">Transmembrane helix</keyword>
<dbReference type="Proteomes" id="UP001287356">
    <property type="component" value="Unassembled WGS sequence"/>
</dbReference>
<proteinExistence type="predicted"/>
<dbReference type="InterPro" id="IPR007568">
    <property type="entry name" value="RTA1"/>
</dbReference>
<feature type="transmembrane region" description="Helical" evidence="5">
    <location>
        <begin position="48"/>
        <end position="67"/>
    </location>
</feature>
<evidence type="ECO:0000313" key="7">
    <source>
        <dbReference type="Proteomes" id="UP001287356"/>
    </source>
</evidence>
<evidence type="ECO:0000256" key="2">
    <source>
        <dbReference type="ARBA" id="ARBA00022692"/>
    </source>
</evidence>
<keyword evidence="7" id="KW-1185">Reference proteome</keyword>
<name>A0AAE0N863_9PEZI</name>
<organism evidence="6 7">
    <name type="scientific">Lasiosphaeria ovina</name>
    <dbReference type="NCBI Taxonomy" id="92902"/>
    <lineage>
        <taxon>Eukaryota</taxon>
        <taxon>Fungi</taxon>
        <taxon>Dikarya</taxon>
        <taxon>Ascomycota</taxon>
        <taxon>Pezizomycotina</taxon>
        <taxon>Sordariomycetes</taxon>
        <taxon>Sordariomycetidae</taxon>
        <taxon>Sordariales</taxon>
        <taxon>Lasiosphaeriaceae</taxon>
        <taxon>Lasiosphaeria</taxon>
    </lineage>
</organism>
<evidence type="ECO:0000256" key="1">
    <source>
        <dbReference type="ARBA" id="ARBA00004141"/>
    </source>
</evidence>
<sequence length="218" mass="23474">MAQRDRAGVDALASRPSRLCRTQLAPVVPAGPQQNDAPVIIYSYTPSFALSLLAVILFSLLFAVHLWQAARYRNWYLLCFSVGELHISRSLSAKVNPYNLIYFIIQYFFIVTAPVFLSAGIYTILSALIHRLGREHSLLPPKVILWIFMTSDAIATVAQIAGAARTPPPPTTSCWAGNPTKSSPSASSSCCLPCSCSAPAAACAPRALAGSKMLGFIT</sequence>
<protein>
    <submittedName>
        <fullName evidence="6">Uncharacterized protein</fullName>
    </submittedName>
</protein>
<evidence type="ECO:0000256" key="3">
    <source>
        <dbReference type="ARBA" id="ARBA00022989"/>
    </source>
</evidence>
<reference evidence="6" key="1">
    <citation type="journal article" date="2023" name="Mol. Phylogenet. Evol.">
        <title>Genome-scale phylogeny and comparative genomics of the fungal order Sordariales.</title>
        <authorList>
            <person name="Hensen N."/>
            <person name="Bonometti L."/>
            <person name="Westerberg I."/>
            <person name="Brannstrom I.O."/>
            <person name="Guillou S."/>
            <person name="Cros-Aarteil S."/>
            <person name="Calhoun S."/>
            <person name="Haridas S."/>
            <person name="Kuo A."/>
            <person name="Mondo S."/>
            <person name="Pangilinan J."/>
            <person name="Riley R."/>
            <person name="LaButti K."/>
            <person name="Andreopoulos B."/>
            <person name="Lipzen A."/>
            <person name="Chen C."/>
            <person name="Yan M."/>
            <person name="Daum C."/>
            <person name="Ng V."/>
            <person name="Clum A."/>
            <person name="Steindorff A."/>
            <person name="Ohm R.A."/>
            <person name="Martin F."/>
            <person name="Silar P."/>
            <person name="Natvig D.O."/>
            <person name="Lalanne C."/>
            <person name="Gautier V."/>
            <person name="Ament-Velasquez S.L."/>
            <person name="Kruys A."/>
            <person name="Hutchinson M.I."/>
            <person name="Powell A.J."/>
            <person name="Barry K."/>
            <person name="Miller A.N."/>
            <person name="Grigoriev I.V."/>
            <person name="Debuchy R."/>
            <person name="Gladieux P."/>
            <person name="Hiltunen Thoren M."/>
            <person name="Johannesson H."/>
        </authorList>
    </citation>
    <scope>NUCLEOTIDE SEQUENCE</scope>
    <source>
        <strain evidence="6">CBS 958.72</strain>
    </source>
</reference>
<accession>A0AAE0N863</accession>
<keyword evidence="4 5" id="KW-0472">Membrane</keyword>
<dbReference type="Pfam" id="PF04479">
    <property type="entry name" value="RTA1"/>
    <property type="match status" value="1"/>
</dbReference>
<dbReference type="AlphaFoldDB" id="A0AAE0N863"/>
<comment type="subcellular location">
    <subcellularLocation>
        <location evidence="1">Membrane</location>
        <topology evidence="1">Multi-pass membrane protein</topology>
    </subcellularLocation>
</comment>
<dbReference type="PANTHER" id="PTHR31465:SF1">
    <property type="entry name" value="PROTEIN RTA1-RELATED"/>
    <property type="match status" value="1"/>
</dbReference>
<gene>
    <name evidence="6" type="ORF">B0T24DRAFT_666358</name>
</gene>
<evidence type="ECO:0000256" key="5">
    <source>
        <dbReference type="SAM" id="Phobius"/>
    </source>
</evidence>
<feature type="transmembrane region" description="Helical" evidence="5">
    <location>
        <begin position="100"/>
        <end position="122"/>
    </location>
</feature>
<evidence type="ECO:0000313" key="6">
    <source>
        <dbReference type="EMBL" id="KAK3373019.1"/>
    </source>
</evidence>
<comment type="caution">
    <text evidence="6">The sequence shown here is derived from an EMBL/GenBank/DDBJ whole genome shotgun (WGS) entry which is preliminary data.</text>
</comment>
<keyword evidence="2 5" id="KW-0812">Transmembrane</keyword>
<dbReference type="EMBL" id="JAULSN010000004">
    <property type="protein sequence ID" value="KAK3373019.1"/>
    <property type="molecule type" value="Genomic_DNA"/>
</dbReference>
<dbReference type="GO" id="GO:0016020">
    <property type="term" value="C:membrane"/>
    <property type="evidence" value="ECO:0007669"/>
    <property type="project" value="UniProtKB-SubCell"/>
</dbReference>
<evidence type="ECO:0000256" key="4">
    <source>
        <dbReference type="ARBA" id="ARBA00023136"/>
    </source>
</evidence>